<dbReference type="SMART" id="SM00672">
    <property type="entry name" value="CAP10"/>
    <property type="match status" value="1"/>
</dbReference>
<proteinExistence type="predicted"/>
<feature type="region of interest" description="Disordered" evidence="1">
    <location>
        <begin position="1"/>
        <end position="49"/>
    </location>
</feature>
<evidence type="ECO:0000256" key="2">
    <source>
        <dbReference type="SAM" id="Phobius"/>
    </source>
</evidence>
<dbReference type="Proteomes" id="UP000198372">
    <property type="component" value="Unassembled WGS sequence"/>
</dbReference>
<keyword evidence="2" id="KW-0812">Transmembrane</keyword>
<protein>
    <submittedName>
        <fullName evidence="4">BQ2448_4821 protein</fullName>
    </submittedName>
</protein>
<reference evidence="5" key="1">
    <citation type="submission" date="2016-09" db="EMBL/GenBank/DDBJ databases">
        <authorList>
            <person name="Jeantristanb JTB J.-T."/>
            <person name="Ricardo R."/>
        </authorList>
    </citation>
    <scope>NUCLEOTIDE SEQUENCE [LARGE SCALE GENOMIC DNA]</scope>
</reference>
<dbReference type="EMBL" id="FMSP01000008">
    <property type="protein sequence ID" value="SCV72127.1"/>
    <property type="molecule type" value="Genomic_DNA"/>
</dbReference>
<evidence type="ECO:0000256" key="1">
    <source>
        <dbReference type="SAM" id="MobiDB-lite"/>
    </source>
</evidence>
<organism evidence="4 5">
    <name type="scientific">Microbotryum intermedium</name>
    <dbReference type="NCBI Taxonomy" id="269621"/>
    <lineage>
        <taxon>Eukaryota</taxon>
        <taxon>Fungi</taxon>
        <taxon>Dikarya</taxon>
        <taxon>Basidiomycota</taxon>
        <taxon>Pucciniomycotina</taxon>
        <taxon>Microbotryomycetes</taxon>
        <taxon>Microbotryales</taxon>
        <taxon>Microbotryaceae</taxon>
        <taxon>Microbotryum</taxon>
    </lineage>
</organism>
<name>A0A238FFW6_9BASI</name>
<feature type="compositionally biased region" description="Gly residues" evidence="1">
    <location>
        <begin position="72"/>
        <end position="84"/>
    </location>
</feature>
<dbReference type="Pfam" id="PF05686">
    <property type="entry name" value="Glyco_transf_90"/>
    <property type="match status" value="1"/>
</dbReference>
<dbReference type="PANTHER" id="PTHR12203:SF118">
    <property type="entry name" value="BETA-1,2-XYLOSYLTRANSFERASE 1"/>
    <property type="match status" value="1"/>
</dbReference>
<keyword evidence="2" id="KW-1133">Transmembrane helix</keyword>
<feature type="transmembrane region" description="Helical" evidence="2">
    <location>
        <begin position="143"/>
        <end position="159"/>
    </location>
</feature>
<dbReference type="OrthoDB" id="541052at2759"/>
<evidence type="ECO:0000259" key="3">
    <source>
        <dbReference type="SMART" id="SM00672"/>
    </source>
</evidence>
<dbReference type="AlphaFoldDB" id="A0A238FFW6"/>
<keyword evidence="5" id="KW-1185">Reference proteome</keyword>
<dbReference type="InterPro" id="IPR006598">
    <property type="entry name" value="CAP10"/>
</dbReference>
<dbReference type="InterPro" id="IPR051091">
    <property type="entry name" value="O-Glucosyltr/Glycosyltrsf_90"/>
</dbReference>
<evidence type="ECO:0000313" key="4">
    <source>
        <dbReference type="EMBL" id="SCV72127.1"/>
    </source>
</evidence>
<feature type="compositionally biased region" description="Low complexity" evidence="1">
    <location>
        <begin position="16"/>
        <end position="28"/>
    </location>
</feature>
<gene>
    <name evidence="4" type="ORF">BQ2448_4821</name>
</gene>
<dbReference type="PANTHER" id="PTHR12203">
    <property type="entry name" value="KDEL LYS-ASP-GLU-LEU CONTAINING - RELATED"/>
    <property type="match status" value="1"/>
</dbReference>
<evidence type="ECO:0000313" key="5">
    <source>
        <dbReference type="Proteomes" id="UP000198372"/>
    </source>
</evidence>
<sequence length="826" mass="93888">MHTRTRSRSHSVTARSSPSQQQQQQHPSLRSAIGVGTTAESSSISTSQHHSYRIPIIGHSNSHLTSPMLNGSGAGSGNGGGSSGFGNHNNGHGNGNRSPSMTPRLSIRTPAMMLHSHPTSFERYLHSPFSSFLVKRARSSRRALLYLFLLLLTSWFLLSRPSKTNELVKLKALEAACRIFPWKKDCLGVHSPFDYLHFERELGYLMYPAHEARESDDSRSESGSEARYLGSRKKLTGNMAGDRAENTAAPSQPHPIHLLMDSAKRMWARKVERQSKTLREAIEEYERRYNRRPPKGFADWWWYAKGHNFLLVDEFDSLNDNILPFLAIPSSVIRQRTEKIQHDAEFWIQDKTFTLQLLGGGKAVDASGPMAIHPDRPNQMKQLIQPIAKYLPDMNLTFTGHDNPWIVMSGEAREQHIRSAKVGQCKSSSASRPGKAEQELILRLGLFSDVPEKLLTDPLDDWKYDGWAQSCPPNSALRKAARFSERLKDQAKAKPSSQKSLIHDHVQAMDVCSHPERQTLHGFTLWDGPRSGLAYPLFAMTSTLMHSDLLVPPIDQYDRPVGNDPRWEEKKRDKVVWRGSTTGADLNLTWMRDYSQRPRLCRLPSQTGPITLTYAPNDKPGQLGPTQDFTADKRTLAQEWFDFQFLGKPEQCGDSAACADFAKEFTWSDFMGQDEQNEYKYVIDVDGNGVSRQWVVLFQDSLGWSGRFHRLLSTNSLVFKSTIFPEWYRDHIQPWLHYVPISTDYNELWEVMAFFKGDENGRGEHDALAKEIALAGKEFAKTCWRMEDMRICFLGLWDGGLTLASFILQYARILYRDDDNPTSMDM</sequence>
<accession>A0A238FFW6</accession>
<feature type="domain" description="Glycosyl transferase CAP10" evidence="3">
    <location>
        <begin position="501"/>
        <end position="798"/>
    </location>
</feature>
<feature type="region of interest" description="Disordered" evidence="1">
    <location>
        <begin position="63"/>
        <end position="103"/>
    </location>
</feature>
<keyword evidence="2" id="KW-0472">Membrane</keyword>